<comment type="caution">
    <text evidence="1">The sequence shown here is derived from an EMBL/GenBank/DDBJ whole genome shotgun (WGS) entry which is preliminary data.</text>
</comment>
<dbReference type="RefSeq" id="WP_129459305.1">
    <property type="nucleotide sequence ID" value="NZ_PPCV01000007.1"/>
</dbReference>
<organism evidence="1 2">
    <name type="scientific">Propioniciclava flava</name>
    <dbReference type="NCBI Taxonomy" id="2072026"/>
    <lineage>
        <taxon>Bacteria</taxon>
        <taxon>Bacillati</taxon>
        <taxon>Actinomycetota</taxon>
        <taxon>Actinomycetes</taxon>
        <taxon>Propionibacteriales</taxon>
        <taxon>Propionibacteriaceae</taxon>
        <taxon>Propioniciclava</taxon>
    </lineage>
</organism>
<dbReference type="EMBL" id="PPCV01000007">
    <property type="protein sequence ID" value="RXW31699.1"/>
    <property type="molecule type" value="Genomic_DNA"/>
</dbReference>
<evidence type="ECO:0000313" key="1">
    <source>
        <dbReference type="EMBL" id="RXW31699.1"/>
    </source>
</evidence>
<keyword evidence="2" id="KW-1185">Reference proteome</keyword>
<dbReference type="InterPro" id="IPR016024">
    <property type="entry name" value="ARM-type_fold"/>
</dbReference>
<protein>
    <recommendedName>
        <fullName evidence="3">HEAT repeat domain-containing protein</fullName>
    </recommendedName>
</protein>
<dbReference type="InterPro" id="IPR011989">
    <property type="entry name" value="ARM-like"/>
</dbReference>
<gene>
    <name evidence="1" type="ORF">C1706_11140</name>
</gene>
<proteinExistence type="predicted"/>
<dbReference type="Gene3D" id="1.25.10.10">
    <property type="entry name" value="Leucine-rich Repeat Variant"/>
    <property type="match status" value="1"/>
</dbReference>
<dbReference type="AlphaFoldDB" id="A0A4Q2EEU0"/>
<dbReference type="SUPFAM" id="SSF48371">
    <property type="entry name" value="ARM repeat"/>
    <property type="match status" value="1"/>
</dbReference>
<dbReference type="OrthoDB" id="9134742at2"/>
<sequence length="231" mass="24806">MDQHENSEDRRAALMAALRGATPSGRLQAALLAGTEPDPGLLATLIERCGVEPDFFVRETLTWALIQLPRTLVVPALRRQLDAPLPQARSQALHTLSKLVVPQAWAWVFPSLVNDPDDEVARTAWRVAVGVVPRGEEAHLTGTLLRHLGRGDADVKKSLSRALIELALLDESLEPALIRARDTLRAEQRAHAGATLTLLADPGASFDGAYADARRNAGLAPLPGGASPTPR</sequence>
<name>A0A4Q2EEU0_9ACTN</name>
<evidence type="ECO:0000313" key="2">
    <source>
        <dbReference type="Proteomes" id="UP000290624"/>
    </source>
</evidence>
<reference evidence="1 2" key="1">
    <citation type="submission" date="2018-01" db="EMBL/GenBank/DDBJ databases">
        <title>Lactibacter flavus gen. nov., sp. nov., a novel bacterium of the family Propionibacteriaceae isolated from raw milk and dairy products.</title>
        <authorList>
            <person name="Wenning M."/>
            <person name="Breitenwieser F."/>
            <person name="Huptas C."/>
            <person name="von Neubeck M."/>
            <person name="Busse H.-J."/>
            <person name="Scherer S."/>
        </authorList>
    </citation>
    <scope>NUCLEOTIDE SEQUENCE [LARGE SCALE GENOMIC DNA]</scope>
    <source>
        <strain evidence="1 2">VG341</strain>
    </source>
</reference>
<accession>A0A4Q2EEU0</accession>
<evidence type="ECO:0008006" key="3">
    <source>
        <dbReference type="Google" id="ProtNLM"/>
    </source>
</evidence>
<dbReference type="Proteomes" id="UP000290624">
    <property type="component" value="Unassembled WGS sequence"/>
</dbReference>